<evidence type="ECO:0000256" key="1">
    <source>
        <dbReference type="SAM" id="MobiDB-lite"/>
    </source>
</evidence>
<accession>A0AAW2VG95</accession>
<evidence type="ECO:0000313" key="2">
    <source>
        <dbReference type="EMBL" id="KAL0428395.1"/>
    </source>
</evidence>
<comment type="caution">
    <text evidence="2">The sequence shown here is derived from an EMBL/GenBank/DDBJ whole genome shotgun (WGS) entry which is preliminary data.</text>
</comment>
<feature type="region of interest" description="Disordered" evidence="1">
    <location>
        <begin position="165"/>
        <end position="188"/>
    </location>
</feature>
<dbReference type="EMBL" id="JACGWN010000010">
    <property type="protein sequence ID" value="KAL0428395.1"/>
    <property type="molecule type" value="Genomic_DNA"/>
</dbReference>
<reference evidence="2" key="2">
    <citation type="journal article" date="2024" name="Plant">
        <title>Genomic evolution and insights into agronomic trait innovations of Sesamum species.</title>
        <authorList>
            <person name="Miao H."/>
            <person name="Wang L."/>
            <person name="Qu L."/>
            <person name="Liu H."/>
            <person name="Sun Y."/>
            <person name="Le M."/>
            <person name="Wang Q."/>
            <person name="Wei S."/>
            <person name="Zheng Y."/>
            <person name="Lin W."/>
            <person name="Duan Y."/>
            <person name="Cao H."/>
            <person name="Xiong S."/>
            <person name="Wang X."/>
            <person name="Wei L."/>
            <person name="Li C."/>
            <person name="Ma Q."/>
            <person name="Ju M."/>
            <person name="Zhao R."/>
            <person name="Li G."/>
            <person name="Mu C."/>
            <person name="Tian Q."/>
            <person name="Mei H."/>
            <person name="Zhang T."/>
            <person name="Gao T."/>
            <person name="Zhang H."/>
        </authorList>
    </citation>
    <scope>NUCLEOTIDE SEQUENCE</scope>
    <source>
        <strain evidence="2">KEN1</strain>
    </source>
</reference>
<gene>
    <name evidence="2" type="ORF">Slati_3014300</name>
</gene>
<dbReference type="AlphaFoldDB" id="A0AAW2VG95"/>
<proteinExistence type="predicted"/>
<protein>
    <submittedName>
        <fullName evidence="2">Uncharacterized protein</fullName>
    </submittedName>
</protein>
<reference evidence="2" key="1">
    <citation type="submission" date="2020-06" db="EMBL/GenBank/DDBJ databases">
        <authorList>
            <person name="Li T."/>
            <person name="Hu X."/>
            <person name="Zhang T."/>
            <person name="Song X."/>
            <person name="Zhang H."/>
            <person name="Dai N."/>
            <person name="Sheng W."/>
            <person name="Hou X."/>
            <person name="Wei L."/>
        </authorList>
    </citation>
    <scope>NUCLEOTIDE SEQUENCE</scope>
    <source>
        <strain evidence="2">KEN1</strain>
        <tissue evidence="2">Leaf</tissue>
    </source>
</reference>
<sequence>MAKNYRQYGYHTDRGISTVNEDKGKKQVGICSNPEHPTDECPSLQEGVLPDVNAVGGFPGQPQQKYDPHSNFYNPGWRNHPNFSYKNQGEQPKSQPHLFNRPLLAPAQAPSQTPNLGISFEDIVKSLAVTTQQFQQKMEAGLQETRTCLNHLGNQLSQLATSFSKLASQSSGKLPSQTEANPRENGVR</sequence>
<name>A0AAW2VG95_9LAMI</name>
<feature type="compositionally biased region" description="Polar residues" evidence="1">
    <location>
        <begin position="165"/>
        <end position="180"/>
    </location>
</feature>
<organism evidence="2">
    <name type="scientific">Sesamum latifolium</name>
    <dbReference type="NCBI Taxonomy" id="2727402"/>
    <lineage>
        <taxon>Eukaryota</taxon>
        <taxon>Viridiplantae</taxon>
        <taxon>Streptophyta</taxon>
        <taxon>Embryophyta</taxon>
        <taxon>Tracheophyta</taxon>
        <taxon>Spermatophyta</taxon>
        <taxon>Magnoliopsida</taxon>
        <taxon>eudicotyledons</taxon>
        <taxon>Gunneridae</taxon>
        <taxon>Pentapetalae</taxon>
        <taxon>asterids</taxon>
        <taxon>lamiids</taxon>
        <taxon>Lamiales</taxon>
        <taxon>Pedaliaceae</taxon>
        <taxon>Sesamum</taxon>
    </lineage>
</organism>